<comment type="subcellular location">
    <subcellularLocation>
        <location evidence="2">Membrane</location>
        <topology evidence="2">Single-pass type II membrane protein</topology>
    </subcellularLocation>
</comment>
<dbReference type="PANTHER" id="PTHR10462:SF51">
    <property type="entry name" value="GLOBOSIDE ALPHA-1,3-N-ACETYLGALACTOSAMINYLTRANSFERASE 1-LIKE"/>
    <property type="match status" value="1"/>
</dbReference>
<feature type="non-terminal residue" evidence="6">
    <location>
        <position position="1"/>
    </location>
</feature>
<protein>
    <submittedName>
        <fullName evidence="6">GBGT1 acetylgalactosaminyltransferase</fullName>
    </submittedName>
</protein>
<dbReference type="Proteomes" id="UP001166093">
    <property type="component" value="Unassembled WGS sequence"/>
</dbReference>
<feature type="non-terminal residue" evidence="6">
    <location>
        <position position="391"/>
    </location>
</feature>
<reference evidence="6" key="1">
    <citation type="journal article" date="2021" name="Cell">
        <title>Tracing the genetic footprints of vertebrate landing in non-teleost ray-finned fishes.</title>
        <authorList>
            <person name="Bi X."/>
            <person name="Wang K."/>
            <person name="Yang L."/>
            <person name="Pan H."/>
            <person name="Jiang H."/>
            <person name="Wei Q."/>
            <person name="Fang M."/>
            <person name="Yu H."/>
            <person name="Zhu C."/>
            <person name="Cai Y."/>
            <person name="He Y."/>
            <person name="Gan X."/>
            <person name="Zeng H."/>
            <person name="Yu D."/>
            <person name="Zhu Y."/>
            <person name="Jiang H."/>
            <person name="Qiu Q."/>
            <person name="Yang H."/>
            <person name="Zhang Y.E."/>
            <person name="Wang W."/>
            <person name="Zhu M."/>
            <person name="He S."/>
            <person name="Zhang G."/>
        </authorList>
    </citation>
    <scope>NUCLEOTIDE SEQUENCE</scope>
    <source>
        <strain evidence="6">Pddl_001</strain>
    </source>
</reference>
<evidence type="ECO:0000256" key="2">
    <source>
        <dbReference type="ARBA" id="ARBA00004606"/>
    </source>
</evidence>
<dbReference type="PANTHER" id="PTHR10462">
    <property type="entry name" value="GLYCOSYLTRANSFERASE-RELATED"/>
    <property type="match status" value="1"/>
</dbReference>
<sequence>MKSHMSGGGMSNGPVVGTEHKVLITLKPSRHPGVVLVHWSALNFIILVHADFGTLNMKHHVSKVQAIVSVTNCMITSSLQQHHTVNTMERLSHSHPLPDFLKGLLQQKTSSESPSIRLPAQATGEEAGFHPNVTPWGAPIVWGDSPESQIRRQKFTNRAVTTGLAVFVVGTYAQYLHKFIISAEEYFLPEHFVTYYILTDNLRGIPTITLGSGREIKPFYIAERPDWVYLSKTRMSLLSSVIKELIQDEMDYIFSMDVDQVFVNPVGSEILGSLVATLHPEYYNQPLDTYPYERTEDSKAYVDGSEGDYYYTSEIYGGSCPEVYKLALTCSQFIIQDMEISFHAFLFEESYLNRYLIQNRPTRLLSPEYNWLAAQKTSEEIQVKRILSLQR</sequence>
<dbReference type="Gene3D" id="3.90.550.10">
    <property type="entry name" value="Spore Coat Polysaccharide Biosynthesis Protein SpsA, Chain A"/>
    <property type="match status" value="1"/>
</dbReference>
<keyword evidence="4" id="KW-0328">Glycosyltransferase</keyword>
<evidence type="ECO:0000256" key="3">
    <source>
        <dbReference type="ARBA" id="ARBA00010413"/>
    </source>
</evidence>
<organism evidence="6 7">
    <name type="scientific">Polyodon spathula</name>
    <name type="common">North American paddlefish</name>
    <name type="synonym">Squalus spathula</name>
    <dbReference type="NCBI Taxonomy" id="7913"/>
    <lineage>
        <taxon>Eukaryota</taxon>
        <taxon>Metazoa</taxon>
        <taxon>Chordata</taxon>
        <taxon>Craniata</taxon>
        <taxon>Vertebrata</taxon>
        <taxon>Euteleostomi</taxon>
        <taxon>Actinopterygii</taxon>
        <taxon>Chondrostei</taxon>
        <taxon>Acipenseriformes</taxon>
        <taxon>Polyodontidae</taxon>
        <taxon>Polyodon</taxon>
    </lineage>
</organism>
<evidence type="ECO:0000256" key="1">
    <source>
        <dbReference type="ARBA" id="ARBA00001936"/>
    </source>
</evidence>
<comment type="cofactor">
    <cofactor evidence="1">
        <name>Mn(2+)</name>
        <dbReference type="ChEBI" id="CHEBI:29035"/>
    </cofactor>
</comment>
<dbReference type="EMBL" id="JAAWVQ010013710">
    <property type="protein sequence ID" value="MBN3271775.1"/>
    <property type="molecule type" value="Genomic_DNA"/>
</dbReference>
<proteinExistence type="inferred from homology"/>
<keyword evidence="5" id="KW-0808">Transferase</keyword>
<gene>
    <name evidence="6" type="primary">Gbgt1_0</name>
    <name evidence="6" type="ORF">GTO93_0006631</name>
</gene>
<dbReference type="SUPFAM" id="SSF53448">
    <property type="entry name" value="Nucleotide-diphospho-sugar transferases"/>
    <property type="match status" value="1"/>
</dbReference>
<name>A0ABS2XC07_POLSP</name>
<dbReference type="Pfam" id="PF03414">
    <property type="entry name" value="Glyco_transf_6"/>
    <property type="match status" value="1"/>
</dbReference>
<comment type="caution">
    <text evidence="6">The sequence shown here is derived from an EMBL/GenBank/DDBJ whole genome shotgun (WGS) entry which is preliminary data.</text>
</comment>
<keyword evidence="7" id="KW-1185">Reference proteome</keyword>
<dbReference type="InterPro" id="IPR029044">
    <property type="entry name" value="Nucleotide-diphossugar_trans"/>
</dbReference>
<dbReference type="InterPro" id="IPR005076">
    <property type="entry name" value="Glyco_trans_6"/>
</dbReference>
<evidence type="ECO:0000313" key="7">
    <source>
        <dbReference type="Proteomes" id="UP001166093"/>
    </source>
</evidence>
<comment type="similarity">
    <text evidence="3">Belongs to the glycosyltransferase 6 family.</text>
</comment>
<evidence type="ECO:0000256" key="4">
    <source>
        <dbReference type="ARBA" id="ARBA00022676"/>
    </source>
</evidence>
<accession>A0ABS2XC07</accession>
<evidence type="ECO:0000313" key="6">
    <source>
        <dbReference type="EMBL" id="MBN3271775.1"/>
    </source>
</evidence>
<evidence type="ECO:0000256" key="5">
    <source>
        <dbReference type="ARBA" id="ARBA00022679"/>
    </source>
</evidence>